<name>A0A5B0NLZ2_PUCGR</name>
<sequence length="103" mass="11888">MIKLIDTHQNSEGRLMMGQSDGKEESIELRRKLNPRDQSAHLKQHESPSITLHSAYMQKKLPAQQFTSPHNIIRKKISITNTKDIAIPSFHLLTLQGHFIDKY</sequence>
<dbReference type="EMBL" id="VSWC01000093">
    <property type="protein sequence ID" value="KAA1088939.1"/>
    <property type="molecule type" value="Genomic_DNA"/>
</dbReference>
<reference evidence="2 3" key="1">
    <citation type="submission" date="2019-05" db="EMBL/GenBank/DDBJ databases">
        <title>Emergence of the Ug99 lineage of the wheat stem rust pathogen through somatic hybridization.</title>
        <authorList>
            <person name="Li F."/>
            <person name="Upadhyaya N.M."/>
            <person name="Sperschneider J."/>
            <person name="Matny O."/>
            <person name="Nguyen-Phuc H."/>
            <person name="Mago R."/>
            <person name="Raley C."/>
            <person name="Miller M.E."/>
            <person name="Silverstein K.A.T."/>
            <person name="Henningsen E."/>
            <person name="Hirsch C.D."/>
            <person name="Visser B."/>
            <person name="Pretorius Z.A."/>
            <person name="Steffenson B.J."/>
            <person name="Schwessinger B."/>
            <person name="Dodds P.N."/>
            <person name="Figueroa M."/>
        </authorList>
    </citation>
    <scope>NUCLEOTIDE SEQUENCE [LARGE SCALE GENOMIC DNA]</scope>
    <source>
        <strain evidence="2">21-0</strain>
    </source>
</reference>
<evidence type="ECO:0000313" key="2">
    <source>
        <dbReference type="EMBL" id="KAA1088939.1"/>
    </source>
</evidence>
<evidence type="ECO:0000313" key="3">
    <source>
        <dbReference type="Proteomes" id="UP000324748"/>
    </source>
</evidence>
<accession>A0A5B0NLZ2</accession>
<dbReference type="AlphaFoldDB" id="A0A5B0NLZ2"/>
<organism evidence="2 3">
    <name type="scientific">Puccinia graminis f. sp. tritici</name>
    <dbReference type="NCBI Taxonomy" id="56615"/>
    <lineage>
        <taxon>Eukaryota</taxon>
        <taxon>Fungi</taxon>
        <taxon>Dikarya</taxon>
        <taxon>Basidiomycota</taxon>
        <taxon>Pucciniomycotina</taxon>
        <taxon>Pucciniomycetes</taxon>
        <taxon>Pucciniales</taxon>
        <taxon>Pucciniaceae</taxon>
        <taxon>Puccinia</taxon>
    </lineage>
</organism>
<keyword evidence="3" id="KW-1185">Reference proteome</keyword>
<proteinExistence type="predicted"/>
<comment type="caution">
    <text evidence="2">The sequence shown here is derived from an EMBL/GenBank/DDBJ whole genome shotgun (WGS) entry which is preliminary data.</text>
</comment>
<feature type="compositionally biased region" description="Basic and acidic residues" evidence="1">
    <location>
        <begin position="1"/>
        <end position="11"/>
    </location>
</feature>
<dbReference type="Proteomes" id="UP000324748">
    <property type="component" value="Unassembled WGS sequence"/>
</dbReference>
<gene>
    <name evidence="2" type="ORF">PGT21_001321</name>
</gene>
<protein>
    <submittedName>
        <fullName evidence="2">Uncharacterized protein</fullName>
    </submittedName>
</protein>
<feature type="region of interest" description="Disordered" evidence="1">
    <location>
        <begin position="1"/>
        <end position="26"/>
    </location>
</feature>
<evidence type="ECO:0000256" key="1">
    <source>
        <dbReference type="SAM" id="MobiDB-lite"/>
    </source>
</evidence>